<dbReference type="CDD" id="cd00383">
    <property type="entry name" value="trans_reg_C"/>
    <property type="match status" value="1"/>
</dbReference>
<dbReference type="FunFam" id="3.40.50.2300:FF:000002">
    <property type="entry name" value="DNA-binding response regulator PhoP"/>
    <property type="match status" value="1"/>
</dbReference>
<evidence type="ECO:0000313" key="11">
    <source>
        <dbReference type="EMBL" id="QTX12628.1"/>
    </source>
</evidence>
<sequence length="229" mass="26440">MRLLLVEDDSELSSSLHTRLKREGFAVDIASNGVDGEFMGDETPYDAVILDLGLPQRSGLEVLQHWRQRSNRVPVIVLTARDAWHERVDGFKAGADDYLGKPFHFEELLVRVQALIRRNLQAAVPDQKLHCCGLQLDEAHQQVTTPVGEVFELTGTEFRLLRYFMLHPGRILTKSRLTEHVYEQDFDRDSNVIEVYVRHLRRKLGDWRIQTRRGQGYIFIDPAKPELPL</sequence>
<feature type="domain" description="OmpR/PhoB-type" evidence="9">
    <location>
        <begin position="126"/>
        <end position="221"/>
    </location>
</feature>
<evidence type="ECO:0000259" key="9">
    <source>
        <dbReference type="PROSITE" id="PS51755"/>
    </source>
</evidence>
<gene>
    <name evidence="11" type="ORF">J1836_010010</name>
    <name evidence="10" type="ORF">J1836_14630</name>
</gene>
<evidence type="ECO:0000313" key="12">
    <source>
        <dbReference type="Proteomes" id="UP000664466"/>
    </source>
</evidence>
<dbReference type="InterPro" id="IPR016032">
    <property type="entry name" value="Sig_transdc_resp-reg_C-effctor"/>
</dbReference>
<accession>A0A8B0SRJ0</accession>
<evidence type="ECO:0000256" key="4">
    <source>
        <dbReference type="ARBA" id="ARBA00023125"/>
    </source>
</evidence>
<dbReference type="GO" id="GO:0032993">
    <property type="term" value="C:protein-DNA complex"/>
    <property type="evidence" value="ECO:0007669"/>
    <property type="project" value="TreeGrafter"/>
</dbReference>
<dbReference type="Pfam" id="PF00072">
    <property type="entry name" value="Response_reg"/>
    <property type="match status" value="1"/>
</dbReference>
<feature type="DNA-binding region" description="OmpR/PhoB-type" evidence="7">
    <location>
        <begin position="126"/>
        <end position="221"/>
    </location>
</feature>
<dbReference type="SUPFAM" id="SSF52172">
    <property type="entry name" value="CheY-like"/>
    <property type="match status" value="1"/>
</dbReference>
<keyword evidence="2" id="KW-0902">Two-component regulatory system</keyword>
<feature type="modified residue" description="4-aspartylphosphate" evidence="6">
    <location>
        <position position="51"/>
    </location>
</feature>
<protein>
    <submittedName>
        <fullName evidence="11">Response regulator transcription factor</fullName>
    </submittedName>
</protein>
<organism evidence="11">
    <name type="scientific">Thiothrix fructosivorans</name>
    <dbReference type="NCBI Taxonomy" id="111770"/>
    <lineage>
        <taxon>Bacteria</taxon>
        <taxon>Pseudomonadati</taxon>
        <taxon>Pseudomonadota</taxon>
        <taxon>Gammaproteobacteria</taxon>
        <taxon>Thiotrichales</taxon>
        <taxon>Thiotrichaceae</taxon>
        <taxon>Thiothrix</taxon>
    </lineage>
</organism>
<dbReference type="EMBL" id="CP072748">
    <property type="protein sequence ID" value="QTX12628.1"/>
    <property type="molecule type" value="Genomic_DNA"/>
</dbReference>
<keyword evidence="12" id="KW-1185">Reference proteome</keyword>
<keyword evidence="5" id="KW-0804">Transcription</keyword>
<dbReference type="InterPro" id="IPR039420">
    <property type="entry name" value="WalR-like"/>
</dbReference>
<dbReference type="SMART" id="SM00862">
    <property type="entry name" value="Trans_reg_C"/>
    <property type="match status" value="1"/>
</dbReference>
<dbReference type="Proteomes" id="UP000664466">
    <property type="component" value="Unassembled WGS sequence"/>
</dbReference>
<dbReference type="Gene3D" id="1.10.10.10">
    <property type="entry name" value="Winged helix-like DNA-binding domain superfamily/Winged helix DNA-binding domain"/>
    <property type="match status" value="1"/>
</dbReference>
<dbReference type="SUPFAM" id="SSF46894">
    <property type="entry name" value="C-terminal effector domain of the bipartite response regulators"/>
    <property type="match status" value="1"/>
</dbReference>
<dbReference type="Gene3D" id="6.10.250.690">
    <property type="match status" value="1"/>
</dbReference>
<keyword evidence="4 7" id="KW-0238">DNA-binding</keyword>
<evidence type="ECO:0000256" key="3">
    <source>
        <dbReference type="ARBA" id="ARBA00023015"/>
    </source>
</evidence>
<dbReference type="InterPro" id="IPR036388">
    <property type="entry name" value="WH-like_DNA-bd_sf"/>
</dbReference>
<evidence type="ECO:0000256" key="1">
    <source>
        <dbReference type="ARBA" id="ARBA00022553"/>
    </source>
</evidence>
<evidence type="ECO:0000259" key="8">
    <source>
        <dbReference type="PROSITE" id="PS50110"/>
    </source>
</evidence>
<dbReference type="EMBL" id="JAFMPM010000008">
    <property type="protein sequence ID" value="MBO0614144.1"/>
    <property type="molecule type" value="Genomic_DNA"/>
</dbReference>
<dbReference type="PANTHER" id="PTHR48111">
    <property type="entry name" value="REGULATOR OF RPOS"/>
    <property type="match status" value="1"/>
</dbReference>
<dbReference type="PANTHER" id="PTHR48111:SF37">
    <property type="entry name" value="RESPONSE REGULATOR PROTEIN CARR"/>
    <property type="match status" value="1"/>
</dbReference>
<dbReference type="GO" id="GO:0006355">
    <property type="term" value="P:regulation of DNA-templated transcription"/>
    <property type="evidence" value="ECO:0007669"/>
    <property type="project" value="InterPro"/>
</dbReference>
<reference evidence="10 12" key="1">
    <citation type="submission" date="2021-03" db="EMBL/GenBank/DDBJ databases">
        <title>Draft genome and methylome analysis of Thiotrix fructosivoruns ATCC 49748.</title>
        <authorList>
            <person name="Fomenkov A."/>
            <person name="Grabovich M.Y."/>
            <person name="Roberts R.J."/>
        </authorList>
    </citation>
    <scope>NUCLEOTIDE SEQUENCE [LARGE SCALE GENOMIC DNA]</scope>
    <source>
        <strain evidence="10 12">ATCC 49748</strain>
    </source>
</reference>
<dbReference type="Pfam" id="PF00486">
    <property type="entry name" value="Trans_reg_C"/>
    <property type="match status" value="1"/>
</dbReference>
<dbReference type="CDD" id="cd19934">
    <property type="entry name" value="REC_OmpR_EcPhoP-like"/>
    <property type="match status" value="1"/>
</dbReference>
<proteinExistence type="predicted"/>
<dbReference type="InterPro" id="IPR001867">
    <property type="entry name" value="OmpR/PhoB-type_DNA-bd"/>
</dbReference>
<evidence type="ECO:0000313" key="10">
    <source>
        <dbReference type="EMBL" id="MBO0614144.1"/>
    </source>
</evidence>
<keyword evidence="3" id="KW-0805">Transcription regulation</keyword>
<dbReference type="GO" id="GO:0005829">
    <property type="term" value="C:cytosol"/>
    <property type="evidence" value="ECO:0007669"/>
    <property type="project" value="TreeGrafter"/>
</dbReference>
<dbReference type="GO" id="GO:0000156">
    <property type="term" value="F:phosphorelay response regulator activity"/>
    <property type="evidence" value="ECO:0007669"/>
    <property type="project" value="TreeGrafter"/>
</dbReference>
<dbReference type="RefSeq" id="WP_207251897.1">
    <property type="nucleotide sequence ID" value="NZ_JAFMPM010000008.1"/>
</dbReference>
<dbReference type="Gene3D" id="3.40.50.2300">
    <property type="match status" value="1"/>
</dbReference>
<dbReference type="InterPro" id="IPR011006">
    <property type="entry name" value="CheY-like_superfamily"/>
</dbReference>
<reference evidence="11" key="2">
    <citation type="submission" date="2021-04" db="EMBL/GenBank/DDBJ databases">
        <title>Complete Genome and methylome analysis of Thiothrix fructosivorans ATCC 49748.</title>
        <authorList>
            <person name="Fomenkov A."/>
            <person name="Sun L."/>
            <person name="Vincze T."/>
            <person name="Grabovich M.Y."/>
            <person name="Roberts R.J."/>
        </authorList>
    </citation>
    <scope>NUCLEOTIDE SEQUENCE</scope>
    <source>
        <strain evidence="11">ATCC 49748</strain>
    </source>
</reference>
<name>A0A8B0SRJ0_9GAMM</name>
<dbReference type="PROSITE" id="PS51755">
    <property type="entry name" value="OMPR_PHOB"/>
    <property type="match status" value="1"/>
</dbReference>
<dbReference type="InterPro" id="IPR001789">
    <property type="entry name" value="Sig_transdc_resp-reg_receiver"/>
</dbReference>
<dbReference type="SMART" id="SM00448">
    <property type="entry name" value="REC"/>
    <property type="match status" value="1"/>
</dbReference>
<dbReference type="GO" id="GO:0000976">
    <property type="term" value="F:transcription cis-regulatory region binding"/>
    <property type="evidence" value="ECO:0007669"/>
    <property type="project" value="TreeGrafter"/>
</dbReference>
<evidence type="ECO:0000256" key="7">
    <source>
        <dbReference type="PROSITE-ProRule" id="PRU01091"/>
    </source>
</evidence>
<keyword evidence="1 6" id="KW-0597">Phosphoprotein</keyword>
<dbReference type="PROSITE" id="PS50110">
    <property type="entry name" value="RESPONSE_REGULATORY"/>
    <property type="match status" value="1"/>
</dbReference>
<dbReference type="AlphaFoldDB" id="A0A8B0SRJ0"/>
<feature type="domain" description="Response regulatory" evidence="8">
    <location>
        <begin position="2"/>
        <end position="116"/>
    </location>
</feature>
<evidence type="ECO:0000256" key="5">
    <source>
        <dbReference type="ARBA" id="ARBA00023163"/>
    </source>
</evidence>
<evidence type="ECO:0000256" key="6">
    <source>
        <dbReference type="PROSITE-ProRule" id="PRU00169"/>
    </source>
</evidence>
<evidence type="ECO:0000256" key="2">
    <source>
        <dbReference type="ARBA" id="ARBA00023012"/>
    </source>
</evidence>